<evidence type="ECO:0000313" key="2">
    <source>
        <dbReference type="EMBL" id="EEC06190.1"/>
    </source>
</evidence>
<dbReference type="AlphaFoldDB" id="B7PHW8"/>
<keyword evidence="4" id="KW-1185">Reference proteome</keyword>
<dbReference type="EnsemblMetazoa" id="ISCW005149-RA">
    <property type="protein sequence ID" value="ISCW005149-PA"/>
    <property type="gene ID" value="ISCW005149"/>
</dbReference>
<dbReference type="VEuPathDB" id="VectorBase:ISCW005149"/>
<organism>
    <name type="scientific">Ixodes scapularis</name>
    <name type="common">Black-legged tick</name>
    <name type="synonym">Deer tick</name>
    <dbReference type="NCBI Taxonomy" id="6945"/>
    <lineage>
        <taxon>Eukaryota</taxon>
        <taxon>Metazoa</taxon>
        <taxon>Ecdysozoa</taxon>
        <taxon>Arthropoda</taxon>
        <taxon>Chelicerata</taxon>
        <taxon>Arachnida</taxon>
        <taxon>Acari</taxon>
        <taxon>Parasitiformes</taxon>
        <taxon>Ixodida</taxon>
        <taxon>Ixodoidea</taxon>
        <taxon>Ixodidae</taxon>
        <taxon>Ixodinae</taxon>
        <taxon>Ixodes</taxon>
    </lineage>
</organism>
<dbReference type="HOGENOM" id="CLU_1290249_0_0_1"/>
<protein>
    <submittedName>
        <fullName evidence="2 3">Uncharacterized protein</fullName>
    </submittedName>
</protein>
<name>B7PHW8_IXOSC</name>
<dbReference type="EMBL" id="DS715272">
    <property type="protein sequence ID" value="EEC06190.1"/>
    <property type="molecule type" value="Genomic_DNA"/>
</dbReference>
<accession>B7PHW8</accession>
<reference evidence="3" key="2">
    <citation type="submission" date="2020-05" db="UniProtKB">
        <authorList>
            <consortium name="EnsemblMetazoa"/>
        </authorList>
    </citation>
    <scope>IDENTIFICATION</scope>
    <source>
        <strain evidence="3">wikel</strain>
    </source>
</reference>
<dbReference type="InParanoid" id="B7PHW8"/>
<reference evidence="2 4" key="1">
    <citation type="submission" date="2008-03" db="EMBL/GenBank/DDBJ databases">
        <title>Annotation of Ixodes scapularis.</title>
        <authorList>
            <consortium name="Ixodes scapularis Genome Project Consortium"/>
            <person name="Caler E."/>
            <person name="Hannick L.I."/>
            <person name="Bidwell S."/>
            <person name="Joardar V."/>
            <person name="Thiagarajan M."/>
            <person name="Amedeo P."/>
            <person name="Galinsky K.J."/>
            <person name="Schobel S."/>
            <person name="Inman J."/>
            <person name="Hostetler J."/>
            <person name="Miller J."/>
            <person name="Hammond M."/>
            <person name="Megy K."/>
            <person name="Lawson D."/>
            <person name="Kodira C."/>
            <person name="Sutton G."/>
            <person name="Meyer J."/>
            <person name="Hill C.A."/>
            <person name="Birren B."/>
            <person name="Nene V."/>
            <person name="Collins F."/>
            <person name="Alarcon-Chaidez F."/>
            <person name="Wikel S."/>
            <person name="Strausberg R."/>
        </authorList>
    </citation>
    <scope>NUCLEOTIDE SEQUENCE [LARGE SCALE GENOMIC DNA]</scope>
    <source>
        <strain evidence="4">Wikel</strain>
        <strain evidence="2">Wikel colony</strain>
    </source>
</reference>
<feature type="compositionally biased region" description="Pro residues" evidence="1">
    <location>
        <begin position="179"/>
        <end position="188"/>
    </location>
</feature>
<dbReference type="PaxDb" id="6945-B7PHW8"/>
<evidence type="ECO:0000313" key="4">
    <source>
        <dbReference type="Proteomes" id="UP000001555"/>
    </source>
</evidence>
<dbReference type="Proteomes" id="UP000001555">
    <property type="component" value="Unassembled WGS sequence"/>
</dbReference>
<feature type="region of interest" description="Disordered" evidence="1">
    <location>
        <begin position="103"/>
        <end position="193"/>
    </location>
</feature>
<evidence type="ECO:0000256" key="1">
    <source>
        <dbReference type="SAM" id="MobiDB-lite"/>
    </source>
</evidence>
<dbReference type="EMBL" id="ABJB010998800">
    <property type="status" value="NOT_ANNOTATED_CDS"/>
    <property type="molecule type" value="Genomic_DNA"/>
</dbReference>
<sequence length="214" mass="23941">MGHRSSPLGRSNSALVTFAGQGLPHYMAYYGSHQRVTPYRPLKRVCTTCVKKGHRADVCTTPGTQAFPRCTSTTLAPDHACVFKCLLCDGDHSAADKVCQHRYTDRRPSQQGAGRWSRNRGRSRKPPTEISPAMADRSESRGRSRTPCGRSRSKTRSRSRTTEGVGWASMLKGHRSPPKTHPPPPPNPTETTDWAKDFMSFMREKTRLQETMAR</sequence>
<dbReference type="VEuPathDB" id="VectorBase:ISCI005149"/>
<gene>
    <name evidence="2" type="ORF">IscW_ISCW005149</name>
</gene>
<proteinExistence type="predicted"/>
<evidence type="ECO:0000313" key="3">
    <source>
        <dbReference type="EnsemblMetazoa" id="ISCW005149-PA"/>
    </source>
</evidence>